<feature type="transmembrane region" description="Helical" evidence="10">
    <location>
        <begin position="78"/>
        <end position="98"/>
    </location>
</feature>
<feature type="transmembrane region" description="Helical" evidence="10">
    <location>
        <begin position="194"/>
        <end position="212"/>
    </location>
</feature>
<dbReference type="PANTHER" id="PTHR45724:SF19">
    <property type="entry name" value="AQUAPORIN NIP6-1"/>
    <property type="match status" value="1"/>
</dbReference>
<evidence type="ECO:0000256" key="1">
    <source>
        <dbReference type="ARBA" id="ARBA00004141"/>
    </source>
</evidence>
<dbReference type="EMBL" id="CP144693">
    <property type="protein sequence ID" value="WVZ00335.1"/>
    <property type="molecule type" value="Genomic_DNA"/>
</dbReference>
<keyword evidence="12" id="KW-1185">Reference proteome</keyword>
<dbReference type="Pfam" id="PF00230">
    <property type="entry name" value="MIP"/>
    <property type="match status" value="1"/>
</dbReference>
<evidence type="ECO:0000256" key="4">
    <source>
        <dbReference type="ARBA" id="ARBA00022737"/>
    </source>
</evidence>
<dbReference type="Proteomes" id="UP001374535">
    <property type="component" value="Chromosome 8"/>
</dbReference>
<keyword evidence="5 10" id="KW-1133">Transmembrane helix</keyword>
<feature type="transmembrane region" description="Helical" evidence="10">
    <location>
        <begin position="153"/>
        <end position="174"/>
    </location>
</feature>
<feature type="transmembrane region" description="Helical" evidence="10">
    <location>
        <begin position="224"/>
        <end position="242"/>
    </location>
</feature>
<evidence type="ECO:0000313" key="11">
    <source>
        <dbReference type="EMBL" id="WVZ00335.1"/>
    </source>
</evidence>
<dbReference type="GO" id="GO:0016020">
    <property type="term" value="C:membrane"/>
    <property type="evidence" value="ECO:0007669"/>
    <property type="project" value="UniProtKB-SubCell"/>
</dbReference>
<evidence type="ECO:0000256" key="2">
    <source>
        <dbReference type="ARBA" id="ARBA00022448"/>
    </source>
</evidence>
<keyword evidence="3 8" id="KW-0812">Transmembrane</keyword>
<reference evidence="11 12" key="1">
    <citation type="journal article" date="2023" name="Life. Sci Alliance">
        <title>Evolutionary insights into 3D genome organization and epigenetic landscape of Vigna mungo.</title>
        <authorList>
            <person name="Junaid A."/>
            <person name="Singh B."/>
            <person name="Bhatia S."/>
        </authorList>
    </citation>
    <scope>NUCLEOTIDE SEQUENCE [LARGE SCALE GENOMIC DNA]</scope>
    <source>
        <strain evidence="11">Urdbean</strain>
    </source>
</reference>
<feature type="region of interest" description="Disordered" evidence="9">
    <location>
        <begin position="1"/>
        <end position="28"/>
    </location>
</feature>
<dbReference type="InterPro" id="IPR000425">
    <property type="entry name" value="MIP"/>
</dbReference>
<feature type="transmembrane region" description="Helical" evidence="10">
    <location>
        <begin position="110"/>
        <end position="133"/>
    </location>
</feature>
<evidence type="ECO:0000256" key="6">
    <source>
        <dbReference type="ARBA" id="ARBA00023136"/>
    </source>
</evidence>
<keyword evidence="2 8" id="KW-0813">Transport</keyword>
<dbReference type="CDD" id="cd00333">
    <property type="entry name" value="MIP"/>
    <property type="match status" value="1"/>
</dbReference>
<dbReference type="InterPro" id="IPR022357">
    <property type="entry name" value="MIP_CS"/>
</dbReference>
<comment type="similarity">
    <text evidence="7">Belongs to the MIP/aquaporin (TC 1.A.8) family. NIP (TC 1.A.8.12) subfamily.</text>
</comment>
<keyword evidence="6 10" id="KW-0472">Membrane</keyword>
<dbReference type="PANTHER" id="PTHR45724">
    <property type="entry name" value="AQUAPORIN NIP2-1"/>
    <property type="match status" value="1"/>
</dbReference>
<comment type="subcellular location">
    <subcellularLocation>
        <location evidence="1">Membrane</location>
        <topology evidence="1">Multi-pass membrane protein</topology>
    </subcellularLocation>
</comment>
<accession>A0AAQ3N0Q9</accession>
<dbReference type="InterPro" id="IPR034294">
    <property type="entry name" value="Aquaporin_transptr"/>
</dbReference>
<evidence type="ECO:0000313" key="12">
    <source>
        <dbReference type="Proteomes" id="UP001374535"/>
    </source>
</evidence>
<protein>
    <recommendedName>
        <fullName evidence="13">Aquaporin NIP6-1</fullName>
    </recommendedName>
</protein>
<evidence type="ECO:0000256" key="10">
    <source>
        <dbReference type="SAM" id="Phobius"/>
    </source>
</evidence>
<name>A0AAQ3N0Q9_VIGMU</name>
<evidence type="ECO:0000256" key="5">
    <source>
        <dbReference type="ARBA" id="ARBA00022989"/>
    </source>
</evidence>
<evidence type="ECO:0000256" key="8">
    <source>
        <dbReference type="RuleBase" id="RU000477"/>
    </source>
</evidence>
<dbReference type="SUPFAM" id="SSF81338">
    <property type="entry name" value="Aquaporin-like"/>
    <property type="match status" value="1"/>
</dbReference>
<dbReference type="AlphaFoldDB" id="A0AAQ3N0Q9"/>
<dbReference type="InterPro" id="IPR023271">
    <property type="entry name" value="Aquaporin-like"/>
</dbReference>
<evidence type="ECO:0000256" key="7">
    <source>
        <dbReference type="ARBA" id="ARBA00060753"/>
    </source>
</evidence>
<feature type="transmembrane region" description="Helical" evidence="10">
    <location>
        <begin position="263"/>
        <end position="284"/>
    </location>
</feature>
<dbReference type="PRINTS" id="PR00783">
    <property type="entry name" value="MINTRINSICP"/>
</dbReference>
<dbReference type="Gene3D" id="1.20.1080.10">
    <property type="entry name" value="Glycerol uptake facilitator protein"/>
    <property type="match status" value="1"/>
</dbReference>
<dbReference type="GO" id="GO:0046715">
    <property type="term" value="F:active borate transmembrane transporter activity"/>
    <property type="evidence" value="ECO:0007669"/>
    <property type="project" value="UniProtKB-ARBA"/>
</dbReference>
<dbReference type="GO" id="GO:0015267">
    <property type="term" value="F:channel activity"/>
    <property type="evidence" value="ECO:0007669"/>
    <property type="project" value="InterPro"/>
</dbReference>
<evidence type="ECO:0000256" key="9">
    <source>
        <dbReference type="SAM" id="MobiDB-lite"/>
    </source>
</evidence>
<proteinExistence type="inferred from homology"/>
<organism evidence="11 12">
    <name type="scientific">Vigna mungo</name>
    <name type="common">Black gram</name>
    <name type="synonym">Phaseolus mungo</name>
    <dbReference type="NCBI Taxonomy" id="3915"/>
    <lineage>
        <taxon>Eukaryota</taxon>
        <taxon>Viridiplantae</taxon>
        <taxon>Streptophyta</taxon>
        <taxon>Embryophyta</taxon>
        <taxon>Tracheophyta</taxon>
        <taxon>Spermatophyta</taxon>
        <taxon>Magnoliopsida</taxon>
        <taxon>eudicotyledons</taxon>
        <taxon>Gunneridae</taxon>
        <taxon>Pentapetalae</taxon>
        <taxon>rosids</taxon>
        <taxon>fabids</taxon>
        <taxon>Fabales</taxon>
        <taxon>Fabaceae</taxon>
        <taxon>Papilionoideae</taxon>
        <taxon>50 kb inversion clade</taxon>
        <taxon>NPAAA clade</taxon>
        <taxon>indigoferoid/millettioid clade</taxon>
        <taxon>Phaseoleae</taxon>
        <taxon>Vigna</taxon>
    </lineage>
</organism>
<evidence type="ECO:0000256" key="3">
    <source>
        <dbReference type="ARBA" id="ARBA00022692"/>
    </source>
</evidence>
<dbReference type="FunFam" id="1.20.1080.10:FF:000013">
    <property type="entry name" value="Aquaporin NIP2-1"/>
    <property type="match status" value="1"/>
</dbReference>
<dbReference type="PROSITE" id="PS00221">
    <property type="entry name" value="MIP"/>
    <property type="match status" value="1"/>
</dbReference>
<gene>
    <name evidence="11" type="ORF">V8G54_026404</name>
</gene>
<feature type="compositionally biased region" description="Low complexity" evidence="9">
    <location>
        <begin position="10"/>
        <end position="28"/>
    </location>
</feature>
<sequence length="303" mass="31268">MDNNEEIPSTPATPGTPGAPLFGGFTNATNRTNNSNKNSLLKSCRCFTVADWSIEDGALPPVSCSLPSPPHVPLARKVGAEFIGTFILMFAATAAAIVNQKTNGSETLIGCAATTGLAVMIVILATGHISGAHLNPAVTLSFAALKHFPWKHVPMYIGAQVLASICAAFALKGVYHPFMSGGVTVPSGGYSQSFALEFIITFNLMFVVTAVATDTRAVGELAGIAVGATVMLNILIAGPVSGGSMNPVRTLGPAVAANNYKAIWVYLIAPVLGALAGAGTYTAVKLSEENDDANAKASISFRR</sequence>
<evidence type="ECO:0008006" key="13">
    <source>
        <dbReference type="Google" id="ProtNLM"/>
    </source>
</evidence>
<keyword evidence="4" id="KW-0677">Repeat</keyword>